<accession>A0A6G1GAP4</accession>
<evidence type="ECO:0000256" key="1">
    <source>
        <dbReference type="SAM" id="Phobius"/>
    </source>
</evidence>
<keyword evidence="1" id="KW-1133">Transmembrane helix</keyword>
<keyword evidence="3" id="KW-1185">Reference proteome</keyword>
<dbReference type="GeneID" id="54415255"/>
<dbReference type="RefSeq" id="XP_033536798.1">
    <property type="nucleotide sequence ID" value="XM_033674685.1"/>
</dbReference>
<protein>
    <submittedName>
        <fullName evidence="2 4">Uncharacterized protein</fullName>
    </submittedName>
</protein>
<name>A0A6G1GAP4_9PEZI</name>
<organism evidence="2">
    <name type="scientific">Eremomyces bilateralis CBS 781.70</name>
    <dbReference type="NCBI Taxonomy" id="1392243"/>
    <lineage>
        <taxon>Eukaryota</taxon>
        <taxon>Fungi</taxon>
        <taxon>Dikarya</taxon>
        <taxon>Ascomycota</taxon>
        <taxon>Pezizomycotina</taxon>
        <taxon>Dothideomycetes</taxon>
        <taxon>Dothideomycetes incertae sedis</taxon>
        <taxon>Eremomycetales</taxon>
        <taxon>Eremomycetaceae</taxon>
        <taxon>Eremomyces</taxon>
    </lineage>
</organism>
<dbReference type="AlphaFoldDB" id="A0A6G1GAP4"/>
<reference evidence="4" key="3">
    <citation type="submission" date="2025-04" db="UniProtKB">
        <authorList>
            <consortium name="RefSeq"/>
        </authorList>
    </citation>
    <scope>IDENTIFICATION</scope>
    <source>
        <strain evidence="4">CBS 781.70</strain>
    </source>
</reference>
<evidence type="ECO:0000313" key="3">
    <source>
        <dbReference type="Proteomes" id="UP000504638"/>
    </source>
</evidence>
<dbReference type="Proteomes" id="UP000504638">
    <property type="component" value="Unplaced"/>
</dbReference>
<reference evidence="2 4" key="1">
    <citation type="submission" date="2020-01" db="EMBL/GenBank/DDBJ databases">
        <authorList>
            <consortium name="DOE Joint Genome Institute"/>
            <person name="Haridas S."/>
            <person name="Albert R."/>
            <person name="Binder M."/>
            <person name="Bloem J."/>
            <person name="Labutti K."/>
            <person name="Salamov A."/>
            <person name="Andreopoulos B."/>
            <person name="Baker S.E."/>
            <person name="Barry K."/>
            <person name="Bills G."/>
            <person name="Bluhm B.H."/>
            <person name="Cannon C."/>
            <person name="Castanera R."/>
            <person name="Culley D.E."/>
            <person name="Daum C."/>
            <person name="Ezra D."/>
            <person name="Gonzalez J.B."/>
            <person name="Henrissat B."/>
            <person name="Kuo A."/>
            <person name="Liang C."/>
            <person name="Lipzen A."/>
            <person name="Lutzoni F."/>
            <person name="Magnuson J."/>
            <person name="Mondo S."/>
            <person name="Nolan M."/>
            <person name="Ohm R."/>
            <person name="Pangilinan J."/>
            <person name="Park H.-J."/>
            <person name="Ramirez L."/>
            <person name="Alfaro M."/>
            <person name="Sun H."/>
            <person name="Tritt A."/>
            <person name="Yoshinaga Y."/>
            <person name="Zwiers L.-H."/>
            <person name="Turgeon B.G."/>
            <person name="Goodwin S.B."/>
            <person name="Spatafora J.W."/>
            <person name="Crous P.W."/>
            <person name="Grigoriev I.V."/>
        </authorList>
    </citation>
    <scope>NUCLEOTIDE SEQUENCE</scope>
    <source>
        <strain evidence="2 4">CBS 781.70</strain>
    </source>
</reference>
<gene>
    <name evidence="2 4" type="ORF">P152DRAFT_247900</name>
</gene>
<evidence type="ECO:0000313" key="2">
    <source>
        <dbReference type="EMBL" id="KAF1815167.1"/>
    </source>
</evidence>
<reference evidence="4" key="2">
    <citation type="submission" date="2020-04" db="EMBL/GenBank/DDBJ databases">
        <authorList>
            <consortium name="NCBI Genome Project"/>
        </authorList>
    </citation>
    <scope>NUCLEOTIDE SEQUENCE</scope>
    <source>
        <strain evidence="4">CBS 781.70</strain>
    </source>
</reference>
<evidence type="ECO:0000313" key="4">
    <source>
        <dbReference type="RefSeq" id="XP_033536798.1"/>
    </source>
</evidence>
<dbReference type="EMBL" id="ML975152">
    <property type="protein sequence ID" value="KAF1815167.1"/>
    <property type="molecule type" value="Genomic_DNA"/>
</dbReference>
<keyword evidence="1" id="KW-0472">Membrane</keyword>
<feature type="transmembrane region" description="Helical" evidence="1">
    <location>
        <begin position="43"/>
        <end position="60"/>
    </location>
</feature>
<proteinExistence type="predicted"/>
<keyword evidence="1" id="KW-0812">Transmembrane</keyword>
<sequence>MTDHLIFVASRNHQYNHCLSCWVRVIRVQVRILFWTWYGGPESFGIACATMAFLSSLLPYSNP</sequence>